<keyword evidence="6" id="KW-1185">Reference proteome</keyword>
<dbReference type="GO" id="GO:0003677">
    <property type="term" value="F:DNA binding"/>
    <property type="evidence" value="ECO:0007669"/>
    <property type="project" value="UniProtKB-KW"/>
</dbReference>
<dbReference type="InterPro" id="IPR036388">
    <property type="entry name" value="WH-like_DNA-bd_sf"/>
</dbReference>
<proteinExistence type="predicted"/>
<evidence type="ECO:0000256" key="1">
    <source>
        <dbReference type="ARBA" id="ARBA00023015"/>
    </source>
</evidence>
<dbReference type="RefSeq" id="WP_080066270.1">
    <property type="nucleotide sequence ID" value="NZ_MZGX01000032.1"/>
</dbReference>
<accession>A0A1V4SG00</accession>
<gene>
    <name evidence="5" type="primary">yhjB</name>
    <name evidence="5" type="ORF">CLHUN_38470</name>
</gene>
<dbReference type="CDD" id="cd06170">
    <property type="entry name" value="LuxR_C_like"/>
    <property type="match status" value="1"/>
</dbReference>
<sequence>MDTIDSKALQARPGGSINAIHPYMPPNRLPADILKLLVKTNCDFLFNTLLFYNFILLLDEDFRLVSWHLNSEKMLSRVNFHTGACLGEERFGETSISKAQKSKAVSIQYCHESRNPVFSSFTNCTVPVSAGSTHCYISAFFLGSRMDKVSFDHFLLFTEYLAMNLKLYVNKIGASDFTYKIMQPDFNISCLSQCERNVLNLMKLGYSNKEISRCLHISENTTKSHIKVILDKLSCKNRTHVAVNAVLSDILALIE</sequence>
<evidence type="ECO:0000259" key="4">
    <source>
        <dbReference type="PROSITE" id="PS50043"/>
    </source>
</evidence>
<dbReference type="SMART" id="SM00421">
    <property type="entry name" value="HTH_LUXR"/>
    <property type="match status" value="1"/>
</dbReference>
<dbReference type="OrthoDB" id="9779069at2"/>
<keyword evidence="2" id="KW-0238">DNA-binding</keyword>
<organism evidence="5 6">
    <name type="scientific">Ruminiclostridium hungatei</name>
    <name type="common">Clostridium hungatei</name>
    <dbReference type="NCBI Taxonomy" id="48256"/>
    <lineage>
        <taxon>Bacteria</taxon>
        <taxon>Bacillati</taxon>
        <taxon>Bacillota</taxon>
        <taxon>Clostridia</taxon>
        <taxon>Eubacteriales</taxon>
        <taxon>Oscillospiraceae</taxon>
        <taxon>Ruminiclostridium</taxon>
    </lineage>
</organism>
<dbReference type="SUPFAM" id="SSF46894">
    <property type="entry name" value="C-terminal effector domain of the bipartite response regulators"/>
    <property type="match status" value="1"/>
</dbReference>
<evidence type="ECO:0000313" key="5">
    <source>
        <dbReference type="EMBL" id="OPX42197.1"/>
    </source>
</evidence>
<dbReference type="PROSITE" id="PS50043">
    <property type="entry name" value="HTH_LUXR_2"/>
    <property type="match status" value="1"/>
</dbReference>
<dbReference type="STRING" id="48256.CLHUN_38470"/>
<dbReference type="EMBL" id="MZGX01000032">
    <property type="protein sequence ID" value="OPX42197.1"/>
    <property type="molecule type" value="Genomic_DNA"/>
</dbReference>
<dbReference type="PANTHER" id="PTHR44688:SF16">
    <property type="entry name" value="DNA-BINDING TRANSCRIPTIONAL ACTIVATOR DEVR_DOSR"/>
    <property type="match status" value="1"/>
</dbReference>
<evidence type="ECO:0000256" key="3">
    <source>
        <dbReference type="ARBA" id="ARBA00023163"/>
    </source>
</evidence>
<dbReference type="Pfam" id="PF00196">
    <property type="entry name" value="GerE"/>
    <property type="match status" value="1"/>
</dbReference>
<dbReference type="GO" id="GO:0006355">
    <property type="term" value="P:regulation of DNA-templated transcription"/>
    <property type="evidence" value="ECO:0007669"/>
    <property type="project" value="InterPro"/>
</dbReference>
<dbReference type="PANTHER" id="PTHR44688">
    <property type="entry name" value="DNA-BINDING TRANSCRIPTIONAL ACTIVATOR DEVR_DOSR"/>
    <property type="match status" value="1"/>
</dbReference>
<keyword evidence="3" id="KW-0804">Transcription</keyword>
<comment type="caution">
    <text evidence="5">The sequence shown here is derived from an EMBL/GenBank/DDBJ whole genome shotgun (WGS) entry which is preliminary data.</text>
</comment>
<feature type="domain" description="HTH luxR-type" evidence="4">
    <location>
        <begin position="184"/>
        <end position="249"/>
    </location>
</feature>
<keyword evidence="1" id="KW-0805">Transcription regulation</keyword>
<dbReference type="Proteomes" id="UP000191554">
    <property type="component" value="Unassembled WGS sequence"/>
</dbReference>
<reference evidence="5 6" key="1">
    <citation type="submission" date="2017-03" db="EMBL/GenBank/DDBJ databases">
        <title>Genome sequence of Clostridium hungatei DSM 14427.</title>
        <authorList>
            <person name="Poehlein A."/>
            <person name="Daniel R."/>
        </authorList>
    </citation>
    <scope>NUCLEOTIDE SEQUENCE [LARGE SCALE GENOMIC DNA]</scope>
    <source>
        <strain evidence="5 6">DSM 14427</strain>
    </source>
</reference>
<dbReference type="InterPro" id="IPR016032">
    <property type="entry name" value="Sig_transdc_resp-reg_C-effctor"/>
</dbReference>
<evidence type="ECO:0000256" key="2">
    <source>
        <dbReference type="ARBA" id="ARBA00023125"/>
    </source>
</evidence>
<dbReference type="PRINTS" id="PR00038">
    <property type="entry name" value="HTHLUXR"/>
</dbReference>
<dbReference type="InterPro" id="IPR000792">
    <property type="entry name" value="Tscrpt_reg_LuxR_C"/>
</dbReference>
<dbReference type="AlphaFoldDB" id="A0A1V4SG00"/>
<protein>
    <submittedName>
        <fullName evidence="5">Putative HTH-type transcriptional regulator YhjB</fullName>
    </submittedName>
</protein>
<evidence type="ECO:0000313" key="6">
    <source>
        <dbReference type="Proteomes" id="UP000191554"/>
    </source>
</evidence>
<dbReference type="Gene3D" id="1.10.10.10">
    <property type="entry name" value="Winged helix-like DNA-binding domain superfamily/Winged helix DNA-binding domain"/>
    <property type="match status" value="1"/>
</dbReference>
<name>A0A1V4SG00_RUMHU</name>